<proteinExistence type="predicted"/>
<name>A0A7J6XQJ9_TRYCR</name>
<dbReference type="AlphaFoldDB" id="A0A7J6XQJ9"/>
<evidence type="ECO:0000313" key="1">
    <source>
        <dbReference type="EMBL" id="KAF5216476.1"/>
    </source>
</evidence>
<comment type="caution">
    <text evidence="1">The sequence shown here is derived from an EMBL/GenBank/DDBJ whole genome shotgun (WGS) entry which is preliminary data.</text>
</comment>
<protein>
    <submittedName>
        <fullName evidence="1">Uncharacterized protein</fullName>
    </submittedName>
</protein>
<sequence>MIVTAEMWRVFAAPFFGIFVARRVRDGFRLPHCMGCCRAILCVTRLCCGCHAVEIFDVVEVPLEGGGGDPPARVITDRFTRPFEFAVPSLYFHELTANIAEYIQAAAVLHTFKVLSSAPLNSAVDRSVSLKDSGEDPFNLFHGWSRFFHFSRIDTPTPSLCVLFLQWGEWVMTNLERQWLFLFQLPEIGQRQLMRQPFLRVSDTNSVAEKICMGVHGATSALYSVLVPVEWNDLVLLVISRVCHDTTLRRARVVNGSAIFWVPLSFSVV</sequence>
<evidence type="ECO:0000313" key="2">
    <source>
        <dbReference type="Proteomes" id="UP000583944"/>
    </source>
</evidence>
<dbReference type="VEuPathDB" id="TriTrypDB:ECC02_010765"/>
<dbReference type="EMBL" id="JABDHM010000201">
    <property type="protein sequence ID" value="KAF5216476.1"/>
    <property type="molecule type" value="Genomic_DNA"/>
</dbReference>
<organism evidence="1 2">
    <name type="scientific">Trypanosoma cruzi</name>
    <dbReference type="NCBI Taxonomy" id="5693"/>
    <lineage>
        <taxon>Eukaryota</taxon>
        <taxon>Discoba</taxon>
        <taxon>Euglenozoa</taxon>
        <taxon>Kinetoplastea</taxon>
        <taxon>Metakinetoplastina</taxon>
        <taxon>Trypanosomatida</taxon>
        <taxon>Trypanosomatidae</taxon>
        <taxon>Trypanosoma</taxon>
        <taxon>Schizotrypanum</taxon>
    </lineage>
</organism>
<accession>A0A7J6XQJ9</accession>
<dbReference type="VEuPathDB" id="TriTrypDB:BCY84_11142"/>
<gene>
    <name evidence="1" type="ORF">ECC02_010765</name>
</gene>
<reference evidence="1 2" key="1">
    <citation type="journal article" date="2019" name="Genome Biol. Evol.">
        <title>Nanopore Sequencing Significantly Improves Genome Assembly of the Protozoan Parasite Trypanosoma cruzi.</title>
        <authorList>
            <person name="Diaz-Viraque F."/>
            <person name="Pita S."/>
            <person name="Greif G."/>
            <person name="de Souza R.C.M."/>
            <person name="Iraola G."/>
            <person name="Robello C."/>
        </authorList>
    </citation>
    <scope>NUCLEOTIDE SEQUENCE [LARGE SCALE GENOMIC DNA]</scope>
    <source>
        <strain evidence="1 2">Berenice</strain>
    </source>
</reference>
<dbReference type="Proteomes" id="UP000583944">
    <property type="component" value="Unassembled WGS sequence"/>
</dbReference>